<dbReference type="PANTHER" id="PTHR47966:SF45">
    <property type="entry name" value="PEPTIDASE A1 DOMAIN-CONTAINING PROTEIN"/>
    <property type="match status" value="1"/>
</dbReference>
<dbReference type="FunFam" id="2.40.70.10:FF:000052">
    <property type="entry name" value="ASpartyl Protease"/>
    <property type="match status" value="1"/>
</dbReference>
<dbReference type="GO" id="GO:0005764">
    <property type="term" value="C:lysosome"/>
    <property type="evidence" value="ECO:0007669"/>
    <property type="project" value="TreeGrafter"/>
</dbReference>
<dbReference type="Pfam" id="PF00026">
    <property type="entry name" value="Asp"/>
    <property type="match status" value="1"/>
</dbReference>
<dbReference type="Proteomes" id="UP000076420">
    <property type="component" value="Unassembled WGS sequence"/>
</dbReference>
<dbReference type="InterPro" id="IPR001461">
    <property type="entry name" value="Aspartic_peptidase_A1"/>
</dbReference>
<keyword evidence="2" id="KW-0732">Signal</keyword>
<dbReference type="EnsemblMetazoa" id="BGLB024817-RA">
    <property type="protein sequence ID" value="BGLB024817-PA"/>
    <property type="gene ID" value="BGLB024817"/>
</dbReference>
<sequence length="321" mass="34697">MGCKIGPLCPFLCRDQTCCRRAGFSDTFMRTYNYGDACDGKDKFDSSKSTTYVRQGRRWNIQYGTGSASGFLGQDTVRFGSIGTNQLVVKNTVFGQATELAPFFAGQPIDGILGLAFKSIAEAGVTPPLINAIQQGLLDQPLFTVFMKHVGEQANVDGGVYTYGGIDTNNCGPIIAYEPLSSATYWQFTMNGAKSGQYSTRRRWQVISDTGTSLIGGPSSVAQQVARQVGAMYDPSNGVYFIDCDAKASLDLVIGQNTYSIEAKNMIVPSGDGRCILSFFGMNSGGFGPAWILGDPFIRQFCQIYDVGNQQIGFAPSLQKN</sequence>
<dbReference type="AlphaFoldDB" id="A0A2C9KY68"/>
<dbReference type="SUPFAM" id="SSF50630">
    <property type="entry name" value="Acid proteases"/>
    <property type="match status" value="1"/>
</dbReference>
<dbReference type="VEuPathDB" id="VectorBase:BGLB024817"/>
<dbReference type="GO" id="GO:0006508">
    <property type="term" value="P:proteolysis"/>
    <property type="evidence" value="ECO:0007669"/>
    <property type="project" value="InterPro"/>
</dbReference>
<dbReference type="Gene3D" id="2.40.70.10">
    <property type="entry name" value="Acid Proteases"/>
    <property type="match status" value="2"/>
</dbReference>
<proteinExistence type="inferred from homology"/>
<dbReference type="STRING" id="6526.A0A2C9KY68"/>
<dbReference type="InterPro" id="IPR021109">
    <property type="entry name" value="Peptidase_aspartic_dom_sf"/>
</dbReference>
<evidence type="ECO:0000256" key="2">
    <source>
        <dbReference type="ARBA" id="ARBA00022729"/>
    </source>
</evidence>
<dbReference type="KEGG" id="bgt:106078053"/>
<name>A0A2C9KY68_BIOGL</name>
<evidence type="ECO:0000259" key="4">
    <source>
        <dbReference type="PROSITE" id="PS51767"/>
    </source>
</evidence>
<evidence type="ECO:0000256" key="3">
    <source>
        <dbReference type="ARBA" id="ARBA00023180"/>
    </source>
</evidence>
<dbReference type="VEuPathDB" id="VectorBase:BGLAX_032968"/>
<gene>
    <name evidence="5" type="primary">106078053</name>
</gene>
<protein>
    <recommendedName>
        <fullName evidence="4">Peptidase A1 domain-containing protein</fullName>
    </recommendedName>
</protein>
<evidence type="ECO:0000313" key="6">
    <source>
        <dbReference type="Proteomes" id="UP000076420"/>
    </source>
</evidence>
<dbReference type="PROSITE" id="PS51767">
    <property type="entry name" value="PEPTIDASE_A1"/>
    <property type="match status" value="1"/>
</dbReference>
<accession>A0A2C9KY68</accession>
<organism evidence="5 6">
    <name type="scientific">Biomphalaria glabrata</name>
    <name type="common">Bloodfluke planorb</name>
    <name type="synonym">Freshwater snail</name>
    <dbReference type="NCBI Taxonomy" id="6526"/>
    <lineage>
        <taxon>Eukaryota</taxon>
        <taxon>Metazoa</taxon>
        <taxon>Spiralia</taxon>
        <taxon>Lophotrochozoa</taxon>
        <taxon>Mollusca</taxon>
        <taxon>Gastropoda</taxon>
        <taxon>Heterobranchia</taxon>
        <taxon>Euthyneura</taxon>
        <taxon>Panpulmonata</taxon>
        <taxon>Hygrophila</taxon>
        <taxon>Lymnaeoidea</taxon>
        <taxon>Planorbidae</taxon>
        <taxon>Biomphalaria</taxon>
    </lineage>
</organism>
<keyword evidence="3" id="KW-0325">Glycoprotein</keyword>
<dbReference type="InterPro" id="IPR033121">
    <property type="entry name" value="PEPTIDASE_A1"/>
</dbReference>
<reference evidence="5" key="1">
    <citation type="submission" date="2020-05" db="UniProtKB">
        <authorList>
            <consortium name="EnsemblMetazoa"/>
        </authorList>
    </citation>
    <scope>IDENTIFICATION</scope>
    <source>
        <strain evidence="5">BB02</strain>
    </source>
</reference>
<feature type="domain" description="Peptidase A1" evidence="4">
    <location>
        <begin position="1"/>
        <end position="315"/>
    </location>
</feature>
<dbReference type="PRINTS" id="PR00792">
    <property type="entry name" value="PEPSIN"/>
</dbReference>
<dbReference type="PANTHER" id="PTHR47966">
    <property type="entry name" value="BETA-SITE APP-CLEAVING ENZYME, ISOFORM A-RELATED"/>
    <property type="match status" value="1"/>
</dbReference>
<evidence type="ECO:0000256" key="1">
    <source>
        <dbReference type="ARBA" id="ARBA00007447"/>
    </source>
</evidence>
<evidence type="ECO:0000313" key="5">
    <source>
        <dbReference type="EnsemblMetazoa" id="BGLB024817-PA"/>
    </source>
</evidence>
<comment type="similarity">
    <text evidence="1">Belongs to the peptidase A1 family.</text>
</comment>
<dbReference type="GO" id="GO:0004190">
    <property type="term" value="F:aspartic-type endopeptidase activity"/>
    <property type="evidence" value="ECO:0007669"/>
    <property type="project" value="InterPro"/>
</dbReference>